<dbReference type="EMBL" id="JAUCDY010000002">
    <property type="protein sequence ID" value="MDM7857233.1"/>
    <property type="molecule type" value="Genomic_DNA"/>
</dbReference>
<protein>
    <submittedName>
        <fullName evidence="3">MFS transporter</fullName>
    </submittedName>
</protein>
<keyword evidence="2" id="KW-0812">Transmembrane</keyword>
<name>A0ABT7SM14_9GAMM</name>
<evidence type="ECO:0000256" key="1">
    <source>
        <dbReference type="SAM" id="MobiDB-lite"/>
    </source>
</evidence>
<dbReference type="Proteomes" id="UP001241056">
    <property type="component" value="Unassembled WGS sequence"/>
</dbReference>
<keyword evidence="4" id="KW-1185">Reference proteome</keyword>
<keyword evidence="2" id="KW-1133">Transmembrane helix</keyword>
<organism evidence="3 4">
    <name type="scientific">Thiopseudomonas acetoxidans</name>
    <dbReference type="NCBI Taxonomy" id="3041622"/>
    <lineage>
        <taxon>Bacteria</taxon>
        <taxon>Pseudomonadati</taxon>
        <taxon>Pseudomonadota</taxon>
        <taxon>Gammaproteobacteria</taxon>
        <taxon>Pseudomonadales</taxon>
        <taxon>Pseudomonadaceae</taxon>
        <taxon>Thiopseudomonas</taxon>
    </lineage>
</organism>
<feature type="transmembrane region" description="Helical" evidence="2">
    <location>
        <begin position="90"/>
        <end position="111"/>
    </location>
</feature>
<proteinExistence type="predicted"/>
<comment type="caution">
    <text evidence="3">The sequence shown here is derived from an EMBL/GenBank/DDBJ whole genome shotgun (WGS) entry which is preliminary data.</text>
</comment>
<feature type="region of interest" description="Disordered" evidence="1">
    <location>
        <begin position="120"/>
        <end position="149"/>
    </location>
</feature>
<reference evidence="3 4" key="1">
    <citation type="submission" date="2023-06" db="EMBL/GenBank/DDBJ databases">
        <title>Thiopseudomonas sp. CY1220 draft genome sequence.</title>
        <authorList>
            <person name="Zhao G."/>
            <person name="An M."/>
        </authorList>
    </citation>
    <scope>NUCLEOTIDE SEQUENCE [LARGE SCALE GENOMIC DNA]</scope>
    <source>
        <strain evidence="3 4">CY1220</strain>
    </source>
</reference>
<dbReference type="RefSeq" id="WP_289409885.1">
    <property type="nucleotide sequence ID" value="NZ_JAUCDY010000002.1"/>
</dbReference>
<feature type="transmembrane region" description="Helical" evidence="2">
    <location>
        <begin position="12"/>
        <end position="31"/>
    </location>
</feature>
<accession>A0ABT7SM14</accession>
<sequence length="172" mass="19424">MDSSIFTNEYEVAWGLYLLAALGCFWVWTFFTGWMWRYLREPLWVIAAVVLFTPTLADPNGSNYVPAFAMAAMDILFKVNNDAWRALADLTMVGAAAFVVYLFFVLLRWLLLRNRPSKTQSAKNTEKDNKKTSQGTTKSAPAAYANNEPVEPTLQEILTMEHGQGNTRSGRI</sequence>
<gene>
    <name evidence="3" type="ORF">QEZ41_02915</name>
</gene>
<evidence type="ECO:0000313" key="3">
    <source>
        <dbReference type="EMBL" id="MDM7857233.1"/>
    </source>
</evidence>
<evidence type="ECO:0000256" key="2">
    <source>
        <dbReference type="SAM" id="Phobius"/>
    </source>
</evidence>
<keyword evidence="2" id="KW-0472">Membrane</keyword>
<evidence type="ECO:0000313" key="4">
    <source>
        <dbReference type="Proteomes" id="UP001241056"/>
    </source>
</evidence>